<dbReference type="Pfam" id="PF22461">
    <property type="entry name" value="SLBB_2"/>
    <property type="match status" value="1"/>
</dbReference>
<dbReference type="InterPro" id="IPR049712">
    <property type="entry name" value="Poly_export"/>
</dbReference>
<reference evidence="2 3" key="1">
    <citation type="submission" date="2006-12" db="EMBL/GenBank/DDBJ databases">
        <title>Complete sequence of Chlorobium phaeobacteroides DSM 266.</title>
        <authorList>
            <consortium name="US DOE Joint Genome Institute"/>
            <person name="Copeland A."/>
            <person name="Lucas S."/>
            <person name="Lapidus A."/>
            <person name="Barry K."/>
            <person name="Detter J.C."/>
            <person name="Glavina del Rio T."/>
            <person name="Hammon N."/>
            <person name="Israni S."/>
            <person name="Pitluck S."/>
            <person name="Goltsman E."/>
            <person name="Schmutz J."/>
            <person name="Larimer F."/>
            <person name="Land M."/>
            <person name="Hauser L."/>
            <person name="Mikhailova N."/>
            <person name="Li T."/>
            <person name="Overmann J."/>
            <person name="Bryant D.A."/>
            <person name="Richardson P."/>
        </authorList>
    </citation>
    <scope>NUCLEOTIDE SEQUENCE [LARGE SCALE GENOMIC DNA]</scope>
    <source>
        <strain evidence="2 3">DSM 266</strain>
    </source>
</reference>
<dbReference type="HOGENOM" id="CLU_093406_0_0_10"/>
<organism evidence="2 3">
    <name type="scientific">Chlorobium phaeobacteroides (strain DSM 266 / SMG 266 / 2430)</name>
    <dbReference type="NCBI Taxonomy" id="290317"/>
    <lineage>
        <taxon>Bacteria</taxon>
        <taxon>Pseudomonadati</taxon>
        <taxon>Chlorobiota</taxon>
        <taxon>Chlorobiia</taxon>
        <taxon>Chlorobiales</taxon>
        <taxon>Chlorobiaceae</taxon>
        <taxon>Chlorobium/Pelodictyon group</taxon>
        <taxon>Chlorobium</taxon>
    </lineage>
</organism>
<sequence precursor="true">MLALIERTRYQQAMRFTKILTVALLSLQCMAFFGMSGKAEAAQYGTSDISAQLFSGEQQQTTRQVYNPLAGPQYPIIQDSYFTDDYGNILMIVNVLGEVNKQGQLVVRENVDFATILALAGGIKQEANLKKVVVARQNPEKNGIQAYTIDIKKYYKHGDRSSFIALKPNDTIIIPEKAISLTKIARVMSIIYPWVSIYNIIQSN</sequence>
<evidence type="ECO:0000313" key="2">
    <source>
        <dbReference type="EMBL" id="ABL66634.1"/>
    </source>
</evidence>
<feature type="domain" description="SLBB" evidence="1">
    <location>
        <begin position="93"/>
        <end position="174"/>
    </location>
</feature>
<keyword evidence="3" id="KW-1185">Reference proteome</keyword>
<proteinExistence type="predicted"/>
<dbReference type="AlphaFoldDB" id="A1BJQ7"/>
<dbReference type="KEGG" id="cph:Cpha266_2650"/>
<evidence type="ECO:0000259" key="1">
    <source>
        <dbReference type="Pfam" id="PF22461"/>
    </source>
</evidence>
<dbReference type="eggNOG" id="COG1596">
    <property type="taxonomic scope" value="Bacteria"/>
</dbReference>
<dbReference type="GO" id="GO:0015159">
    <property type="term" value="F:polysaccharide transmembrane transporter activity"/>
    <property type="evidence" value="ECO:0007669"/>
    <property type="project" value="InterPro"/>
</dbReference>
<dbReference type="PANTHER" id="PTHR33619:SF3">
    <property type="entry name" value="POLYSACCHARIDE EXPORT PROTEIN GFCE-RELATED"/>
    <property type="match status" value="1"/>
</dbReference>
<name>A1BJQ7_CHLPD</name>
<dbReference type="Proteomes" id="UP000008701">
    <property type="component" value="Chromosome"/>
</dbReference>
<dbReference type="STRING" id="290317.Cpha266_2650"/>
<dbReference type="InterPro" id="IPR054765">
    <property type="entry name" value="SLBB_dom"/>
</dbReference>
<dbReference type="EMBL" id="CP000492">
    <property type="protein sequence ID" value="ABL66634.1"/>
    <property type="molecule type" value="Genomic_DNA"/>
</dbReference>
<evidence type="ECO:0000313" key="3">
    <source>
        <dbReference type="Proteomes" id="UP000008701"/>
    </source>
</evidence>
<protein>
    <recommendedName>
        <fullName evidence="1">SLBB domain-containing protein</fullName>
    </recommendedName>
</protein>
<dbReference type="Gene3D" id="3.10.560.10">
    <property type="entry name" value="Outer membrane lipoprotein wza domain like"/>
    <property type="match status" value="1"/>
</dbReference>
<gene>
    <name evidence="2" type="ordered locus">Cpha266_2650</name>
</gene>
<dbReference type="PANTHER" id="PTHR33619">
    <property type="entry name" value="POLYSACCHARIDE EXPORT PROTEIN GFCE-RELATED"/>
    <property type="match status" value="1"/>
</dbReference>
<accession>A1BJQ7</accession>